<dbReference type="InterPro" id="IPR051693">
    <property type="entry name" value="UPF0046_metallophosphoest"/>
</dbReference>
<sequence>MQAIRKLLKMDHTTKFKKVDTISVDPLSEDPDEFIDQLVKSTQTRHRHQVKQISPLPLDTPMKEGHTRFVCISDTHGEHRKLESLPKGDVLLHCGDFTDLGKQKQVEDFNEWIGSFKDFKHKIIIGGNHELSFDPKIVAEVRRRALDRTFCWYEYINKIPPAITDDWPKVLSNCVYLQDAEVSVNGIRIYGCPWNPEFGGWGFNTKRGEDLLSKWNKIPGDGIDILMTHCPPAGFCDQVEHYQWEERVGCVDLMNTVQLRVQPKYHLFGHIHEAYGYVTDGQTNYINCSYVDRKRRPCNLPVIFDFPNPPDAPEGLSELIQY</sequence>
<evidence type="ECO:0000313" key="3">
    <source>
        <dbReference type="EMBL" id="CAK8694897.1"/>
    </source>
</evidence>
<dbReference type="Pfam" id="PF00149">
    <property type="entry name" value="Metallophos"/>
    <property type="match status" value="1"/>
</dbReference>
<dbReference type="SUPFAM" id="SSF56300">
    <property type="entry name" value="Metallo-dependent phosphatases"/>
    <property type="match status" value="1"/>
</dbReference>
<name>A0ABP0GT28_CLALP</name>
<gene>
    <name evidence="3" type="ORF">CVLEPA_LOCUS28224</name>
</gene>
<dbReference type="Gene3D" id="3.60.21.10">
    <property type="match status" value="1"/>
</dbReference>
<evidence type="ECO:0000313" key="4">
    <source>
        <dbReference type="Proteomes" id="UP001642483"/>
    </source>
</evidence>
<protein>
    <recommendedName>
        <fullName evidence="2">Calcineurin-like phosphoesterase domain-containing protein</fullName>
    </recommendedName>
</protein>
<evidence type="ECO:0000259" key="2">
    <source>
        <dbReference type="Pfam" id="PF00149"/>
    </source>
</evidence>
<feature type="domain" description="Calcineurin-like phosphoesterase" evidence="2">
    <location>
        <begin position="68"/>
        <end position="273"/>
    </location>
</feature>
<organism evidence="3 4">
    <name type="scientific">Clavelina lepadiformis</name>
    <name type="common">Light-bulb sea squirt</name>
    <name type="synonym">Ascidia lepadiformis</name>
    <dbReference type="NCBI Taxonomy" id="159417"/>
    <lineage>
        <taxon>Eukaryota</taxon>
        <taxon>Metazoa</taxon>
        <taxon>Chordata</taxon>
        <taxon>Tunicata</taxon>
        <taxon>Ascidiacea</taxon>
        <taxon>Aplousobranchia</taxon>
        <taxon>Clavelinidae</taxon>
        <taxon>Clavelina</taxon>
    </lineage>
</organism>
<evidence type="ECO:0000256" key="1">
    <source>
        <dbReference type="ARBA" id="ARBA00007993"/>
    </source>
</evidence>
<proteinExistence type="inferred from homology"/>
<dbReference type="InterPro" id="IPR029052">
    <property type="entry name" value="Metallo-depent_PP-like"/>
</dbReference>
<dbReference type="InterPro" id="IPR004843">
    <property type="entry name" value="Calcineurin-like_PHP"/>
</dbReference>
<comment type="similarity">
    <text evidence="1">Belongs to the UPF0046 family.</text>
</comment>
<dbReference type="Proteomes" id="UP001642483">
    <property type="component" value="Unassembled WGS sequence"/>
</dbReference>
<reference evidence="3 4" key="1">
    <citation type="submission" date="2024-02" db="EMBL/GenBank/DDBJ databases">
        <authorList>
            <person name="Daric V."/>
            <person name="Darras S."/>
        </authorList>
    </citation>
    <scope>NUCLEOTIDE SEQUENCE [LARGE SCALE GENOMIC DNA]</scope>
</reference>
<dbReference type="CDD" id="cd07379">
    <property type="entry name" value="MPP_239FB"/>
    <property type="match status" value="1"/>
</dbReference>
<dbReference type="PANTHER" id="PTHR12905:SF0">
    <property type="entry name" value="CALCINEURIN-LIKE PHOSPHOESTERASE DOMAIN-CONTAINING PROTEIN"/>
    <property type="match status" value="1"/>
</dbReference>
<accession>A0ABP0GT28</accession>
<comment type="caution">
    <text evidence="3">The sequence shown here is derived from an EMBL/GenBank/DDBJ whole genome shotgun (WGS) entry which is preliminary data.</text>
</comment>
<keyword evidence="4" id="KW-1185">Reference proteome</keyword>
<dbReference type="PANTHER" id="PTHR12905">
    <property type="entry name" value="METALLOPHOSPHOESTERASE"/>
    <property type="match status" value="1"/>
</dbReference>
<dbReference type="EMBL" id="CAWYQH010000141">
    <property type="protein sequence ID" value="CAK8694897.1"/>
    <property type="molecule type" value="Genomic_DNA"/>
</dbReference>